<dbReference type="AlphaFoldDB" id="D5U083"/>
<gene>
    <name evidence="9" type="ordered locus">Tagg_0253</name>
</gene>
<dbReference type="PANTHER" id="PTHR36838">
    <property type="entry name" value="AUXIN EFFLUX CARRIER FAMILY PROTEIN"/>
    <property type="match status" value="1"/>
</dbReference>
<feature type="transmembrane region" description="Helical" evidence="8">
    <location>
        <begin position="188"/>
        <end position="209"/>
    </location>
</feature>
<sequence length="296" mass="32246">MNDSFILVAIILFGLLIKMVSQRLFPRHELFDVFTTTLTNVIYYFLVPLAFIYTFSTRSLAKTDILIVASFVAYITVAGLSFKYVSRGWRDDVRNAVLLTALFPNAVFLGFPVSLALFGDVKIASILGLATLTLNVLVPDFIALKKISLLKILKLPALIGFLIGVLLNQLGGPGAIVSGILWWSPKTLSYLATFVLGLKLQLGGIAYGVVKKPLLVTIFYRFIIAPLVAVCFSLSVGFTQSESVQLAVVSGMPPAVLNTLMASKYGWRPDLVAYITFILTIPTVLALPIIGALTIH</sequence>
<keyword evidence="3" id="KW-0813">Transport</keyword>
<dbReference type="OrthoDB" id="19040at2157"/>
<keyword evidence="4" id="KW-1003">Cell membrane</keyword>
<dbReference type="eggNOG" id="arCOG04756">
    <property type="taxonomic scope" value="Archaea"/>
</dbReference>
<dbReference type="EMBL" id="CP001939">
    <property type="protein sequence ID" value="ADG90533.1"/>
    <property type="molecule type" value="Genomic_DNA"/>
</dbReference>
<evidence type="ECO:0000256" key="8">
    <source>
        <dbReference type="SAM" id="Phobius"/>
    </source>
</evidence>
<evidence type="ECO:0000313" key="9">
    <source>
        <dbReference type="EMBL" id="ADG90533.1"/>
    </source>
</evidence>
<dbReference type="RefSeq" id="WP_013129126.1">
    <property type="nucleotide sequence ID" value="NC_014160.1"/>
</dbReference>
<evidence type="ECO:0000256" key="3">
    <source>
        <dbReference type="ARBA" id="ARBA00022448"/>
    </source>
</evidence>
<keyword evidence="10" id="KW-1185">Reference proteome</keyword>
<accession>D5U083</accession>
<feature type="transmembrane region" description="Helical" evidence="8">
    <location>
        <begin position="271"/>
        <end position="295"/>
    </location>
</feature>
<keyword evidence="5 8" id="KW-0812">Transmembrane</keyword>
<dbReference type="GeneID" id="9165266"/>
<dbReference type="Gene3D" id="1.20.1530.20">
    <property type="match status" value="1"/>
</dbReference>
<evidence type="ECO:0000256" key="1">
    <source>
        <dbReference type="ARBA" id="ARBA00004651"/>
    </source>
</evidence>
<dbReference type="STRING" id="633148.Tagg_0253"/>
<reference evidence="10" key="2">
    <citation type="journal article" date="2010" name="Stand. Genomic Sci.">
        <title>Complete genome sequence of Thermosphaera aggregans type strain (M11TLT).</title>
        <authorList>
            <person name="Spring S."/>
            <person name="Rachel R."/>
            <person name="Lapidus A."/>
            <person name="Davenport K."/>
            <person name="Tice H."/>
            <person name="Copeland A."/>
            <person name="Cheng J.-F."/>
            <person name="Lucas S."/>
            <person name="Chen F."/>
            <person name="Nolan M."/>
            <person name="Bruce D."/>
            <person name="Goodwin L."/>
            <person name="Pitluck S."/>
            <person name="Ivanova N."/>
            <person name="Mavromatis K."/>
            <person name="Ovchinnikova G."/>
            <person name="Pati A."/>
            <person name="Chen A."/>
            <person name="Palaniappan K."/>
            <person name="Land M."/>
            <person name="Hauser L."/>
            <person name="Chang Y.-J."/>
            <person name="Jeffries C.C."/>
            <person name="Brettin T."/>
            <person name="Detter J.C."/>
            <person name="Tapia R."/>
            <person name="Han C."/>
            <person name="Heimerl T."/>
            <person name="Weikl F."/>
            <person name="Brambilla E."/>
            <person name="Goker M."/>
            <person name="Bristow J."/>
            <person name="Eisen J.A."/>
            <person name="Markowitz V."/>
            <person name="Hugenholtz P."/>
            <person name="Kyrpides N.C."/>
            <person name="Klenk H.-P."/>
        </authorList>
    </citation>
    <scope>NUCLEOTIDE SEQUENCE [LARGE SCALE GENOMIC DNA]</scope>
    <source>
        <strain evidence="10">DSM 11486 / M11TL</strain>
    </source>
</reference>
<dbReference type="Pfam" id="PF03547">
    <property type="entry name" value="Mem_trans"/>
    <property type="match status" value="1"/>
</dbReference>
<dbReference type="GO" id="GO:0055085">
    <property type="term" value="P:transmembrane transport"/>
    <property type="evidence" value="ECO:0007669"/>
    <property type="project" value="InterPro"/>
</dbReference>
<feature type="transmembrane region" description="Helical" evidence="8">
    <location>
        <begin position="6"/>
        <end position="21"/>
    </location>
</feature>
<dbReference type="InterPro" id="IPR038770">
    <property type="entry name" value="Na+/solute_symporter_sf"/>
</dbReference>
<feature type="transmembrane region" description="Helical" evidence="8">
    <location>
        <begin position="123"/>
        <end position="143"/>
    </location>
</feature>
<reference key="3">
    <citation type="submission" date="2010-02" db="EMBL/GenBank/DDBJ databases">
        <title>Complete genome sequence of Thermosphaera aggregans type strain (M11TL).</title>
        <authorList>
            <consortium name="US DOE Joint Genome Institute (JGI-PGF)"/>
            <person name="Spring S."/>
            <person name="Lapidus A."/>
            <person name="Munk C."/>
            <person name="Schroeder M."/>
            <person name="Glavina Del Rio T."/>
            <person name="Tice H."/>
            <person name="Copeland A."/>
            <person name="Cheng J.-F."/>
            <person name="Lucas S."/>
            <person name="Chen F."/>
            <person name="Nolan M."/>
            <person name="Bruce D."/>
            <person name="Goodwin L."/>
            <person name="Pitluck S."/>
            <person name="Ivanova N."/>
            <person name="Mavromatis K."/>
            <person name="Ovchinnikova G."/>
            <person name="Pati A."/>
            <person name="Chen A."/>
            <person name="Palaniappan K."/>
            <person name="Land M."/>
            <person name="Hauser L."/>
            <person name="Chang Y.-J."/>
            <person name="Jeffries C.C."/>
            <person name="Brettin T."/>
            <person name="Detter J.C."/>
            <person name="Tapia R."/>
            <person name="Han C."/>
            <person name="Chain P."/>
            <person name="Heimerl T."/>
            <person name="Weik F."/>
            <person name="Goker M."/>
            <person name="Rachel R."/>
            <person name="Bristow J."/>
            <person name="Eisen J.A."/>
            <person name="Markowitz V."/>
            <person name="Hugenholtz P."/>
            <person name="Kyrpides N.C."/>
            <person name="Klenk H.-P."/>
        </authorList>
    </citation>
    <scope>NUCLEOTIDE SEQUENCE</scope>
    <source>
        <strain>DSM 11486</strain>
    </source>
</reference>
<keyword evidence="6 8" id="KW-1133">Transmembrane helix</keyword>
<dbReference type="PANTHER" id="PTHR36838:SF3">
    <property type="entry name" value="TRANSPORTER AUXIN EFFLUX CARRIER EC FAMILY"/>
    <property type="match status" value="1"/>
</dbReference>
<evidence type="ECO:0000313" key="10">
    <source>
        <dbReference type="Proteomes" id="UP000002376"/>
    </source>
</evidence>
<dbReference type="HOGENOM" id="CLU_935739_0_0_2"/>
<feature type="transmembrane region" description="Helical" evidence="8">
    <location>
        <begin position="65"/>
        <end position="85"/>
    </location>
</feature>
<evidence type="ECO:0000256" key="6">
    <source>
        <dbReference type="ARBA" id="ARBA00022989"/>
    </source>
</evidence>
<dbReference type="KEGG" id="tag:Tagg_0253"/>
<comment type="subcellular location">
    <subcellularLocation>
        <location evidence="1">Cell membrane</location>
        <topology evidence="1">Multi-pass membrane protein</topology>
    </subcellularLocation>
</comment>
<dbReference type="GO" id="GO:0005886">
    <property type="term" value="C:plasma membrane"/>
    <property type="evidence" value="ECO:0007669"/>
    <property type="project" value="UniProtKB-SubCell"/>
</dbReference>
<evidence type="ECO:0000256" key="7">
    <source>
        <dbReference type="ARBA" id="ARBA00023136"/>
    </source>
</evidence>
<evidence type="ECO:0000256" key="4">
    <source>
        <dbReference type="ARBA" id="ARBA00022475"/>
    </source>
</evidence>
<feature type="transmembrane region" description="Helical" evidence="8">
    <location>
        <begin position="33"/>
        <end position="53"/>
    </location>
</feature>
<keyword evidence="7 8" id="KW-0472">Membrane</keyword>
<feature type="transmembrane region" description="Helical" evidence="8">
    <location>
        <begin position="155"/>
        <end position="182"/>
    </location>
</feature>
<name>D5U083_THEAM</name>
<feature type="transmembrane region" description="Helical" evidence="8">
    <location>
        <begin position="218"/>
        <end position="238"/>
    </location>
</feature>
<protein>
    <submittedName>
        <fullName evidence="9">Auxin Efflux Carrier</fullName>
    </submittedName>
</protein>
<feature type="transmembrane region" description="Helical" evidence="8">
    <location>
        <begin position="97"/>
        <end position="117"/>
    </location>
</feature>
<evidence type="ECO:0000256" key="2">
    <source>
        <dbReference type="ARBA" id="ARBA00010145"/>
    </source>
</evidence>
<evidence type="ECO:0000256" key="5">
    <source>
        <dbReference type="ARBA" id="ARBA00022692"/>
    </source>
</evidence>
<organism evidence="9 10">
    <name type="scientific">Thermosphaera aggregans (strain DSM 11486 / M11TL)</name>
    <dbReference type="NCBI Taxonomy" id="633148"/>
    <lineage>
        <taxon>Archaea</taxon>
        <taxon>Thermoproteota</taxon>
        <taxon>Thermoprotei</taxon>
        <taxon>Desulfurococcales</taxon>
        <taxon>Desulfurococcaceae</taxon>
        <taxon>Thermosphaera</taxon>
    </lineage>
</organism>
<dbReference type="InterPro" id="IPR004776">
    <property type="entry name" value="Mem_transp_PIN-like"/>
</dbReference>
<comment type="similarity">
    <text evidence="2">Belongs to the auxin efflux carrier (TC 2.A.69) family.</text>
</comment>
<proteinExistence type="inferred from homology"/>
<dbReference type="Proteomes" id="UP000002376">
    <property type="component" value="Chromosome"/>
</dbReference>
<reference evidence="9 10" key="1">
    <citation type="journal article" date="2010" name="Stand. Genomic Sci.">
        <title>Complete genome sequence of Thermosphaera aggregans type strain (M11TL).</title>
        <authorList>
            <person name="Spring S."/>
            <person name="Rachel R."/>
            <person name="Lapidus A."/>
            <person name="Davenport K."/>
            <person name="Tice H."/>
            <person name="Copeland A."/>
            <person name="Cheng J.F."/>
            <person name="Lucas S."/>
            <person name="Chen F."/>
            <person name="Nolan M."/>
            <person name="Bruce D."/>
            <person name="Goodwin L."/>
            <person name="Pitluck S."/>
            <person name="Ivanova N."/>
            <person name="Mavromatis K."/>
            <person name="Ovchinnikova G."/>
            <person name="Pati A."/>
            <person name="Chen A."/>
            <person name="Palaniappan K."/>
            <person name="Land M."/>
            <person name="Hauser L."/>
            <person name="Chang Y.J."/>
            <person name="Jeffries C.C."/>
            <person name="Brettin T."/>
            <person name="Detter J.C."/>
            <person name="Tapia R."/>
            <person name="Han C."/>
            <person name="Heimerl T."/>
            <person name="Weikl F."/>
            <person name="Brambilla E."/>
            <person name="Goker M."/>
            <person name="Bristow J."/>
            <person name="Eisen J.A."/>
            <person name="Markowitz V."/>
            <person name="Hugenholtz P."/>
            <person name="Kyrpides N.C."/>
            <person name="Klenk H.P."/>
        </authorList>
    </citation>
    <scope>NUCLEOTIDE SEQUENCE [LARGE SCALE GENOMIC DNA]</scope>
    <source>
        <strain evidence="10">DSM 11486 / M11TL</strain>
    </source>
</reference>